<keyword evidence="10" id="KW-1185">Reference proteome</keyword>
<dbReference type="Pfam" id="PF14322">
    <property type="entry name" value="SusD-like_3"/>
    <property type="match status" value="1"/>
</dbReference>
<organism evidence="9 10">
    <name type="scientific">Saccharicrinis carchari</name>
    <dbReference type="NCBI Taxonomy" id="1168039"/>
    <lineage>
        <taxon>Bacteria</taxon>
        <taxon>Pseudomonadati</taxon>
        <taxon>Bacteroidota</taxon>
        <taxon>Bacteroidia</taxon>
        <taxon>Marinilabiliales</taxon>
        <taxon>Marinilabiliaceae</taxon>
        <taxon>Saccharicrinis</taxon>
    </lineage>
</organism>
<evidence type="ECO:0000256" key="3">
    <source>
        <dbReference type="ARBA" id="ARBA00022729"/>
    </source>
</evidence>
<feature type="signal peptide" evidence="6">
    <location>
        <begin position="1"/>
        <end position="21"/>
    </location>
</feature>
<evidence type="ECO:0000259" key="7">
    <source>
        <dbReference type="Pfam" id="PF07980"/>
    </source>
</evidence>
<dbReference type="SUPFAM" id="SSF48452">
    <property type="entry name" value="TPR-like"/>
    <property type="match status" value="1"/>
</dbReference>
<dbReference type="InterPro" id="IPR033985">
    <property type="entry name" value="SusD-like_N"/>
</dbReference>
<dbReference type="EMBL" id="FXTB01000001">
    <property type="protein sequence ID" value="SMO42362.1"/>
    <property type="molecule type" value="Genomic_DNA"/>
</dbReference>
<proteinExistence type="inferred from homology"/>
<gene>
    <name evidence="9" type="ORF">SAMN06265379_101724</name>
</gene>
<keyword evidence="5" id="KW-0998">Cell outer membrane</keyword>
<comment type="subcellular location">
    <subcellularLocation>
        <location evidence="1">Cell outer membrane</location>
    </subcellularLocation>
</comment>
<keyword evidence="4" id="KW-0472">Membrane</keyword>
<evidence type="ECO:0000259" key="8">
    <source>
        <dbReference type="Pfam" id="PF14322"/>
    </source>
</evidence>
<accession>A0A521B5J2</accession>
<sequence>MKNIRISNIVAAVIMIFTAWGCSDSFTDLTPKGSATEGNYWQTQDDALAGANAMYYYMKDEDMFARGFMWYINASDDMITGRNNARADAAVNFTLSGDEGYFSWMYPQSYKIIRRANDVLAHVPSIEIETSLKNRILGEAYFMRAFHYFWLAHTYGDNGPNGGVPIVTEENMFQDHFTRPASVVENYEHIISDLEKAVEILPLFTAYASADLGRAHKDAALAYIAKTYLYWAQYDNSKWDKVIEYCDKVTNSGSGRKILDTDSPATDFGDVFTYQQNYGPEYIWSVVSGVDAGSKLPGVMLENKGWGDYNGWGYYQPTLELYNAYEPGDMRRSETILEFGQEFKWFGETRRYTSQNSQSGFQFNKYMDAYGYENPVGTTINPNGNAPTTIANVPIMRYTEIVLMKAEALLMKSQNADAEINMVRNRAGLAPITNAGMSDLKQERRVEFAGEFANRHFDLVRWGDADDTYNMPLHGRDHADKTDPDSPYTVIEVLAARSQFDPTVHHVWLIPNDDIAISGIPQNEGWN</sequence>
<dbReference type="GO" id="GO:0009279">
    <property type="term" value="C:cell outer membrane"/>
    <property type="evidence" value="ECO:0007669"/>
    <property type="project" value="UniProtKB-SubCell"/>
</dbReference>
<evidence type="ECO:0000313" key="9">
    <source>
        <dbReference type="EMBL" id="SMO42362.1"/>
    </source>
</evidence>
<keyword evidence="3 6" id="KW-0732">Signal</keyword>
<feature type="domain" description="RagB/SusD" evidence="7">
    <location>
        <begin position="280"/>
        <end position="526"/>
    </location>
</feature>
<evidence type="ECO:0000256" key="5">
    <source>
        <dbReference type="ARBA" id="ARBA00023237"/>
    </source>
</evidence>
<dbReference type="Gene3D" id="1.25.40.390">
    <property type="match status" value="1"/>
</dbReference>
<reference evidence="9 10" key="1">
    <citation type="submission" date="2017-05" db="EMBL/GenBank/DDBJ databases">
        <authorList>
            <person name="Varghese N."/>
            <person name="Submissions S."/>
        </authorList>
    </citation>
    <scope>NUCLEOTIDE SEQUENCE [LARGE SCALE GENOMIC DNA]</scope>
    <source>
        <strain evidence="9 10">DSM 27040</strain>
    </source>
</reference>
<comment type="similarity">
    <text evidence="2">Belongs to the SusD family.</text>
</comment>
<evidence type="ECO:0000313" key="10">
    <source>
        <dbReference type="Proteomes" id="UP000319040"/>
    </source>
</evidence>
<feature type="domain" description="SusD-like N-terminal" evidence="8">
    <location>
        <begin position="91"/>
        <end position="229"/>
    </location>
</feature>
<evidence type="ECO:0000256" key="1">
    <source>
        <dbReference type="ARBA" id="ARBA00004442"/>
    </source>
</evidence>
<feature type="chain" id="PRO_5022080674" evidence="6">
    <location>
        <begin position="22"/>
        <end position="527"/>
    </location>
</feature>
<dbReference type="InterPro" id="IPR012944">
    <property type="entry name" value="SusD_RagB_dom"/>
</dbReference>
<dbReference type="OrthoDB" id="5694214at2"/>
<dbReference type="RefSeq" id="WP_142532061.1">
    <property type="nucleotide sequence ID" value="NZ_FXTB01000001.1"/>
</dbReference>
<protein>
    <submittedName>
        <fullName evidence="9">Starch-binding associating with outer membrane</fullName>
    </submittedName>
</protein>
<dbReference type="Pfam" id="PF07980">
    <property type="entry name" value="SusD_RagB"/>
    <property type="match status" value="1"/>
</dbReference>
<name>A0A521B5J2_SACCC</name>
<evidence type="ECO:0000256" key="6">
    <source>
        <dbReference type="SAM" id="SignalP"/>
    </source>
</evidence>
<dbReference type="AlphaFoldDB" id="A0A521B5J2"/>
<dbReference type="Proteomes" id="UP000319040">
    <property type="component" value="Unassembled WGS sequence"/>
</dbReference>
<dbReference type="InterPro" id="IPR011990">
    <property type="entry name" value="TPR-like_helical_dom_sf"/>
</dbReference>
<dbReference type="CDD" id="cd08977">
    <property type="entry name" value="SusD"/>
    <property type="match status" value="1"/>
</dbReference>
<evidence type="ECO:0000256" key="2">
    <source>
        <dbReference type="ARBA" id="ARBA00006275"/>
    </source>
</evidence>
<evidence type="ECO:0000256" key="4">
    <source>
        <dbReference type="ARBA" id="ARBA00023136"/>
    </source>
</evidence>